<evidence type="ECO:0000256" key="3">
    <source>
        <dbReference type="ARBA" id="ARBA00022723"/>
    </source>
</evidence>
<evidence type="ECO:0000313" key="9">
    <source>
        <dbReference type="EMBL" id="NNU14904.1"/>
    </source>
</evidence>
<comment type="cofactor">
    <cofactor evidence="1">
        <name>Zn(2+)</name>
        <dbReference type="ChEBI" id="CHEBI:29105"/>
    </cofactor>
</comment>
<feature type="chain" id="PRO_5030577266" evidence="7">
    <location>
        <begin position="22"/>
        <end position="688"/>
    </location>
</feature>
<dbReference type="Gene3D" id="2.30.180.10">
    <property type="entry name" value="FAS1 domain"/>
    <property type="match status" value="1"/>
</dbReference>
<name>A0A7Y3W3X0_9PROT</name>
<evidence type="ECO:0000256" key="1">
    <source>
        <dbReference type="ARBA" id="ARBA00001947"/>
    </source>
</evidence>
<evidence type="ECO:0000256" key="2">
    <source>
        <dbReference type="ARBA" id="ARBA00022670"/>
    </source>
</evidence>
<keyword evidence="4" id="KW-0378">Hydrolase</keyword>
<keyword evidence="10" id="KW-1185">Reference proteome</keyword>
<dbReference type="PROSITE" id="PS51257">
    <property type="entry name" value="PROKAR_LIPOPROTEIN"/>
    <property type="match status" value="1"/>
</dbReference>
<keyword evidence="5" id="KW-0862">Zinc</keyword>
<dbReference type="GO" id="GO:0006508">
    <property type="term" value="P:proteolysis"/>
    <property type="evidence" value="ECO:0007669"/>
    <property type="project" value="UniProtKB-KW"/>
</dbReference>
<dbReference type="PROSITE" id="PS50213">
    <property type="entry name" value="FAS1"/>
    <property type="match status" value="1"/>
</dbReference>
<keyword evidence="2 9" id="KW-0645">Protease</keyword>
<reference evidence="9 10" key="1">
    <citation type="submission" date="2020-05" db="EMBL/GenBank/DDBJ databases">
        <title>Parvularcula mediterraneae sp. nov., isolated from polypropylene straw from shallow seawater of the seashore of Laganas in Zakynthos island, Greece.</title>
        <authorList>
            <person name="Szabo I."/>
            <person name="Al-Omari J."/>
            <person name="Rado J."/>
            <person name="Szerdahelyi G.S."/>
        </authorList>
    </citation>
    <scope>NUCLEOTIDE SEQUENCE [LARGE SCALE GENOMIC DNA]</scope>
    <source>
        <strain evidence="9 10">ZS-1/3</strain>
    </source>
</reference>
<protein>
    <submittedName>
        <fullName evidence="9">M48 family metalloprotease</fullName>
    </submittedName>
</protein>
<accession>A0A7Y3W3X0</accession>
<proteinExistence type="predicted"/>
<dbReference type="RefSeq" id="WP_173195939.1">
    <property type="nucleotide sequence ID" value="NZ_JABFCX010000002.1"/>
</dbReference>
<feature type="domain" description="FAS1" evidence="8">
    <location>
        <begin position="548"/>
        <end position="684"/>
    </location>
</feature>
<keyword evidence="7" id="KW-0732">Signal</keyword>
<dbReference type="InterPro" id="IPR001915">
    <property type="entry name" value="Peptidase_M48"/>
</dbReference>
<organism evidence="9 10">
    <name type="scientific">Parvularcula mediterranea</name>
    <dbReference type="NCBI Taxonomy" id="2732508"/>
    <lineage>
        <taxon>Bacteria</taxon>
        <taxon>Pseudomonadati</taxon>
        <taxon>Pseudomonadota</taxon>
        <taxon>Alphaproteobacteria</taxon>
        <taxon>Parvularculales</taxon>
        <taxon>Parvularculaceae</taxon>
        <taxon>Parvularcula</taxon>
    </lineage>
</organism>
<dbReference type="Proteomes" id="UP000536835">
    <property type="component" value="Unassembled WGS sequence"/>
</dbReference>
<feature type="signal peptide" evidence="7">
    <location>
        <begin position="1"/>
        <end position="21"/>
    </location>
</feature>
<evidence type="ECO:0000256" key="4">
    <source>
        <dbReference type="ARBA" id="ARBA00022801"/>
    </source>
</evidence>
<dbReference type="EMBL" id="JABFCX010000002">
    <property type="protein sequence ID" value="NNU14904.1"/>
    <property type="molecule type" value="Genomic_DNA"/>
</dbReference>
<keyword evidence="6 9" id="KW-0482">Metalloprotease</keyword>
<evidence type="ECO:0000313" key="10">
    <source>
        <dbReference type="Proteomes" id="UP000536835"/>
    </source>
</evidence>
<evidence type="ECO:0000256" key="7">
    <source>
        <dbReference type="SAM" id="SignalP"/>
    </source>
</evidence>
<keyword evidence="3" id="KW-0479">Metal-binding</keyword>
<dbReference type="AlphaFoldDB" id="A0A7Y3W3X0"/>
<dbReference type="GO" id="GO:0046872">
    <property type="term" value="F:metal ion binding"/>
    <property type="evidence" value="ECO:0007669"/>
    <property type="project" value="UniProtKB-KW"/>
</dbReference>
<evidence type="ECO:0000259" key="8">
    <source>
        <dbReference type="PROSITE" id="PS50213"/>
    </source>
</evidence>
<dbReference type="Pfam" id="PF02469">
    <property type="entry name" value="Fasciclin"/>
    <property type="match status" value="1"/>
</dbReference>
<dbReference type="GO" id="GO:0004222">
    <property type="term" value="F:metalloendopeptidase activity"/>
    <property type="evidence" value="ECO:0007669"/>
    <property type="project" value="InterPro"/>
</dbReference>
<sequence>MLKKLALATATAALLASCASVGELPEERRLVALQSDEPDYEVFKKRQSRDEQTARSVGVGPDGYQYALTMFSKGWTPLNDPKLEAAVLSRYADLLPELQGDVPQGPIKFSSGDKSLDAQALNTGMIIFQSGVTKIPRYYDEVNFVIAHEMSHVLMDHYRSDELKNRISTGLAATMITQGRNPGDQQAYIPITENGRIDKLQLAVIGVAAVTNLVYERRRRAQEIEADQLALELMLNSDLYNSPQGAMNYIDLMIESTEQGLKDANKAYERDFELYTAECGERKNIGSLLLGDALAAVKGELEERSPECEAFHTGVLPSKKDINFLETSLKRVTERRELVEQYYDEKLRDVPDTPPMTPILDDRDRPISFAASISPDGEVVRVAEAEEVEALVDRNQCNAAQRLAARYVRGDNDGFAPLRYQYFRADRACDTENAARHILISGRQTKASLIQLVEAFEYYKFRSDWENALEAAQLQEGVNPQPETLLPSLILANFKLGNEEAVETRLAECRTIEDRKLRNSLIAACEAAAVEPPKEETKVQVDETDGASYENRKQLVASLSFNVVQTALGRPEFRDLLPDGQDYTFYIPTDAALSRFTGTDADDLLRPENAELLKRIIRSHIVLPEVEEVSLAEKRFNRNPRGGVPFRIEDYAPIELSIDANDAAAIPLSLPSTDGQAFLTDEVIALSN</sequence>
<evidence type="ECO:0000256" key="6">
    <source>
        <dbReference type="ARBA" id="ARBA00023049"/>
    </source>
</evidence>
<comment type="caution">
    <text evidence="9">The sequence shown here is derived from an EMBL/GenBank/DDBJ whole genome shotgun (WGS) entry which is preliminary data.</text>
</comment>
<evidence type="ECO:0000256" key="5">
    <source>
        <dbReference type="ARBA" id="ARBA00022833"/>
    </source>
</evidence>
<dbReference type="Pfam" id="PF01435">
    <property type="entry name" value="Peptidase_M48"/>
    <property type="match status" value="1"/>
</dbReference>
<dbReference type="InterPro" id="IPR036378">
    <property type="entry name" value="FAS1_dom_sf"/>
</dbReference>
<dbReference type="SUPFAM" id="SSF82153">
    <property type="entry name" value="FAS1 domain"/>
    <property type="match status" value="1"/>
</dbReference>
<dbReference type="InterPro" id="IPR000782">
    <property type="entry name" value="FAS1_domain"/>
</dbReference>
<gene>
    <name evidence="9" type="ORF">HK107_01025</name>
</gene>